<protein>
    <submittedName>
        <fullName evidence="1">Uncharacterized protein</fullName>
    </submittedName>
</protein>
<evidence type="ECO:0000313" key="2">
    <source>
        <dbReference type="Proteomes" id="UP001236014"/>
    </source>
</evidence>
<name>A0A9Y2N118_9PSEU</name>
<dbReference type="Proteomes" id="UP001236014">
    <property type="component" value="Chromosome"/>
</dbReference>
<proteinExistence type="predicted"/>
<gene>
    <name evidence="1" type="ORF">QRX50_44505</name>
</gene>
<evidence type="ECO:0000313" key="1">
    <source>
        <dbReference type="EMBL" id="WIX84263.1"/>
    </source>
</evidence>
<dbReference type="EMBL" id="CP127294">
    <property type="protein sequence ID" value="WIX84263.1"/>
    <property type="molecule type" value="Genomic_DNA"/>
</dbReference>
<dbReference type="KEGG" id="acab:QRX50_44505"/>
<keyword evidence="2" id="KW-1185">Reference proteome</keyword>
<accession>A0A9Y2N118</accession>
<dbReference type="AlphaFoldDB" id="A0A9Y2N118"/>
<reference evidence="1 2" key="1">
    <citation type="submission" date="2023-06" db="EMBL/GenBank/DDBJ databases">
        <authorList>
            <person name="Oyuntsetseg B."/>
            <person name="Kim S.B."/>
        </authorList>
    </citation>
    <scope>NUCLEOTIDE SEQUENCE [LARGE SCALE GENOMIC DNA]</scope>
    <source>
        <strain evidence="1 2">2-15</strain>
    </source>
</reference>
<organism evidence="1 2">
    <name type="scientific">Amycolatopsis carbonis</name>
    <dbReference type="NCBI Taxonomy" id="715471"/>
    <lineage>
        <taxon>Bacteria</taxon>
        <taxon>Bacillati</taxon>
        <taxon>Actinomycetota</taxon>
        <taxon>Actinomycetes</taxon>
        <taxon>Pseudonocardiales</taxon>
        <taxon>Pseudonocardiaceae</taxon>
        <taxon>Amycolatopsis</taxon>
    </lineage>
</organism>
<sequence length="41" mass="4588">MRVLAELLDAEPDEVRVGLPVVAAFVRVDDELTLPAWRVAR</sequence>